<evidence type="ECO:0000256" key="2">
    <source>
        <dbReference type="SAM" id="Phobius"/>
    </source>
</evidence>
<evidence type="ECO:0000256" key="1">
    <source>
        <dbReference type="SAM" id="MobiDB-lite"/>
    </source>
</evidence>
<name>G4ZLT0_PHYSP</name>
<accession>G4ZLT0</accession>
<dbReference type="AlphaFoldDB" id="G4ZLT0"/>
<proteinExistence type="predicted"/>
<evidence type="ECO:0008006" key="5">
    <source>
        <dbReference type="Google" id="ProtNLM"/>
    </source>
</evidence>
<dbReference type="KEGG" id="psoj:PHYSODRAFT_333256"/>
<dbReference type="RefSeq" id="XP_009528722.1">
    <property type="nucleotide sequence ID" value="XM_009530427.1"/>
</dbReference>
<reference evidence="3 4" key="1">
    <citation type="journal article" date="2006" name="Science">
        <title>Phytophthora genome sequences uncover evolutionary origins and mechanisms of pathogenesis.</title>
        <authorList>
            <person name="Tyler B.M."/>
            <person name="Tripathy S."/>
            <person name="Zhang X."/>
            <person name="Dehal P."/>
            <person name="Jiang R.H."/>
            <person name="Aerts A."/>
            <person name="Arredondo F.D."/>
            <person name="Baxter L."/>
            <person name="Bensasson D."/>
            <person name="Beynon J.L."/>
            <person name="Chapman J."/>
            <person name="Damasceno C.M."/>
            <person name="Dorrance A.E."/>
            <person name="Dou D."/>
            <person name="Dickerman A.W."/>
            <person name="Dubchak I.L."/>
            <person name="Garbelotto M."/>
            <person name="Gijzen M."/>
            <person name="Gordon S.G."/>
            <person name="Govers F."/>
            <person name="Grunwald N.J."/>
            <person name="Huang W."/>
            <person name="Ivors K.L."/>
            <person name="Jones R.W."/>
            <person name="Kamoun S."/>
            <person name="Krampis K."/>
            <person name="Lamour K.H."/>
            <person name="Lee M.K."/>
            <person name="McDonald W.H."/>
            <person name="Medina M."/>
            <person name="Meijer H.J."/>
            <person name="Nordberg E.K."/>
            <person name="Maclean D.J."/>
            <person name="Ospina-Giraldo M.D."/>
            <person name="Morris P.F."/>
            <person name="Phuntumart V."/>
            <person name="Putnam N.H."/>
            <person name="Rash S."/>
            <person name="Rose J.K."/>
            <person name="Sakihama Y."/>
            <person name="Salamov A.A."/>
            <person name="Savidor A."/>
            <person name="Scheuring C.F."/>
            <person name="Smith B.M."/>
            <person name="Sobral B.W."/>
            <person name="Terry A."/>
            <person name="Torto-Alalibo T.A."/>
            <person name="Win J."/>
            <person name="Xu Z."/>
            <person name="Zhang H."/>
            <person name="Grigoriev I.V."/>
            <person name="Rokhsar D.S."/>
            <person name="Boore J.L."/>
        </authorList>
    </citation>
    <scope>NUCLEOTIDE SEQUENCE [LARGE SCALE GENOMIC DNA]</scope>
    <source>
        <strain evidence="3 4">P6497</strain>
    </source>
</reference>
<organism evidence="3 4">
    <name type="scientific">Phytophthora sojae (strain P6497)</name>
    <name type="common">Soybean stem and root rot agent</name>
    <name type="synonym">Phytophthora megasperma f. sp. glycines</name>
    <dbReference type="NCBI Taxonomy" id="1094619"/>
    <lineage>
        <taxon>Eukaryota</taxon>
        <taxon>Sar</taxon>
        <taxon>Stramenopiles</taxon>
        <taxon>Oomycota</taxon>
        <taxon>Peronosporomycetes</taxon>
        <taxon>Peronosporales</taxon>
        <taxon>Peronosporaceae</taxon>
        <taxon>Phytophthora</taxon>
    </lineage>
</organism>
<dbReference type="InParanoid" id="G4ZLT0"/>
<keyword evidence="2" id="KW-1133">Transmembrane helix</keyword>
<sequence length="283" mass="31843">MASGYISDESMSNSLLADGSELSDTETVLLLSQSLGSEHEESDGTQLEVAPPTDGAHSTGLAVANSGSGTIHYGGYSYAQYHFNPRTDTRHYRCSAYRRTNCKAKFYVSGRGAVEDGEHEPACVPGFRRTSTGPAPAVTDRKEGMLLMTDTIWIIVMLYDLISELFLPIWYVLTDGKTAQFAMITSVQNQFPESRIVGCLFHSKQALHRKMLKLKITEDEVDLTMREGCNGYPTYGYTLRGAHEKYFKKIWIYKFKPEWWNINSVSEDIVLAFFDDFEEVDDT</sequence>
<dbReference type="Proteomes" id="UP000002640">
    <property type="component" value="Unassembled WGS sequence"/>
</dbReference>
<gene>
    <name evidence="3" type="ORF">PHYSODRAFT_333256</name>
</gene>
<feature type="region of interest" description="Disordered" evidence="1">
    <location>
        <begin position="34"/>
        <end position="61"/>
    </location>
</feature>
<evidence type="ECO:0000313" key="3">
    <source>
        <dbReference type="EMBL" id="EGZ14973.1"/>
    </source>
</evidence>
<feature type="transmembrane region" description="Helical" evidence="2">
    <location>
        <begin position="151"/>
        <end position="173"/>
    </location>
</feature>
<evidence type="ECO:0000313" key="4">
    <source>
        <dbReference type="Proteomes" id="UP000002640"/>
    </source>
</evidence>
<dbReference type="GeneID" id="20646633"/>
<dbReference type="Gene3D" id="2.20.25.240">
    <property type="match status" value="1"/>
</dbReference>
<keyword evidence="2" id="KW-0472">Membrane</keyword>
<protein>
    <recommendedName>
        <fullName evidence="5">FLYWCH-type domain-containing protein</fullName>
    </recommendedName>
</protein>
<keyword evidence="4" id="KW-1185">Reference proteome</keyword>
<keyword evidence="2" id="KW-0812">Transmembrane</keyword>
<dbReference type="EMBL" id="JH159155">
    <property type="protein sequence ID" value="EGZ14973.1"/>
    <property type="molecule type" value="Genomic_DNA"/>
</dbReference>